<sequence>MGDQTNVLPERDLNLSEALSPTLLAQKLMAAREQERRSREAVFGDGEVPSAVRELTPEKAIDVAKGTDAPLATPPAFTISNELRGLFVQYCATMIQAIQLSEVDWGPLAQRLGTRAPHLQKAAELANHDETLWSDVMTERIRRVGAARTFRDVKWETIESKSLNMLMILLENNLIRDPGELMAIAAQARKVNVHEAGSGHGNQNSQNNFTINIGGDKMGQDGLPSAGTKMTIDLSPRIAASLANRTSVTDKSDRVIDSEMLDAKELRTVLEERHLRTVNPKGEVDE</sequence>
<gene>
    <name evidence="1" type="ORF">Bpfe_031130</name>
</gene>
<dbReference type="EMBL" id="JASAOG010000447">
    <property type="protein sequence ID" value="KAK0039453.1"/>
    <property type="molecule type" value="Genomic_DNA"/>
</dbReference>
<keyword evidence="2" id="KW-1185">Reference proteome</keyword>
<reference evidence="1" key="1">
    <citation type="journal article" date="2023" name="PLoS Negl. Trop. Dis.">
        <title>A genome sequence for Biomphalaria pfeifferi, the major vector snail for the human-infecting parasite Schistosoma mansoni.</title>
        <authorList>
            <person name="Bu L."/>
            <person name="Lu L."/>
            <person name="Laidemitt M.R."/>
            <person name="Zhang S.M."/>
            <person name="Mutuku M."/>
            <person name="Mkoji G."/>
            <person name="Steinauer M."/>
            <person name="Loker E.S."/>
        </authorList>
    </citation>
    <scope>NUCLEOTIDE SEQUENCE</scope>
    <source>
        <strain evidence="1">KasaAsao</strain>
    </source>
</reference>
<dbReference type="Proteomes" id="UP001233172">
    <property type="component" value="Unassembled WGS sequence"/>
</dbReference>
<dbReference type="AlphaFoldDB" id="A0AAD8EU53"/>
<organism evidence="1 2">
    <name type="scientific">Biomphalaria pfeifferi</name>
    <name type="common">Bloodfluke planorb</name>
    <name type="synonym">Freshwater snail</name>
    <dbReference type="NCBI Taxonomy" id="112525"/>
    <lineage>
        <taxon>Eukaryota</taxon>
        <taxon>Metazoa</taxon>
        <taxon>Spiralia</taxon>
        <taxon>Lophotrochozoa</taxon>
        <taxon>Mollusca</taxon>
        <taxon>Gastropoda</taxon>
        <taxon>Heterobranchia</taxon>
        <taxon>Euthyneura</taxon>
        <taxon>Panpulmonata</taxon>
        <taxon>Hygrophila</taxon>
        <taxon>Lymnaeoidea</taxon>
        <taxon>Planorbidae</taxon>
        <taxon>Biomphalaria</taxon>
    </lineage>
</organism>
<protein>
    <submittedName>
        <fullName evidence="1">Uncharacterized protein</fullName>
    </submittedName>
</protein>
<proteinExistence type="predicted"/>
<evidence type="ECO:0000313" key="2">
    <source>
        <dbReference type="Proteomes" id="UP001233172"/>
    </source>
</evidence>
<evidence type="ECO:0000313" key="1">
    <source>
        <dbReference type="EMBL" id="KAK0039453.1"/>
    </source>
</evidence>
<accession>A0AAD8EU53</accession>
<comment type="caution">
    <text evidence="1">The sequence shown here is derived from an EMBL/GenBank/DDBJ whole genome shotgun (WGS) entry which is preliminary data.</text>
</comment>
<reference evidence="1" key="2">
    <citation type="submission" date="2023-04" db="EMBL/GenBank/DDBJ databases">
        <authorList>
            <person name="Bu L."/>
            <person name="Lu L."/>
            <person name="Laidemitt M.R."/>
            <person name="Zhang S.M."/>
            <person name="Mutuku M."/>
            <person name="Mkoji G."/>
            <person name="Steinauer M."/>
            <person name="Loker E.S."/>
        </authorList>
    </citation>
    <scope>NUCLEOTIDE SEQUENCE</scope>
    <source>
        <strain evidence="1">KasaAsao</strain>
        <tissue evidence="1">Whole Snail</tissue>
    </source>
</reference>
<name>A0AAD8EU53_BIOPF</name>